<protein>
    <recommendedName>
        <fullName evidence="2">Bleomycin resistance protein</fullName>
    </recommendedName>
</protein>
<reference evidence="4" key="1">
    <citation type="journal article" date="2017" name="Syst. Appl. Microbiol.">
        <title>Soybeans inoculated with root zone soils of Canadian native legumes harbour diverse and novel Bradyrhizobium spp. that possess agricultural potential.</title>
        <authorList>
            <person name="Bromfield E.S.P."/>
            <person name="Cloutier S."/>
            <person name="Tambong J.T."/>
            <person name="Tran Thi T.V."/>
        </authorList>
    </citation>
    <scope>NUCLEOTIDE SEQUENCE</scope>
    <source>
        <strain evidence="4">1S5</strain>
    </source>
</reference>
<evidence type="ECO:0000256" key="2">
    <source>
        <dbReference type="ARBA" id="ARBA00021572"/>
    </source>
</evidence>
<dbReference type="Gene3D" id="3.10.180.10">
    <property type="entry name" value="2,3-Dihydroxybiphenyl 1,2-Dioxygenase, domain 1"/>
    <property type="match status" value="1"/>
</dbReference>
<reference evidence="4" key="2">
    <citation type="submission" date="2022-04" db="EMBL/GenBank/DDBJ databases">
        <authorList>
            <person name="Bromfield E.S.P."/>
            <person name="Cloutier S."/>
        </authorList>
    </citation>
    <scope>NUCLEOTIDE SEQUENCE</scope>
    <source>
        <strain evidence="4">1S5</strain>
    </source>
</reference>
<evidence type="ECO:0000256" key="3">
    <source>
        <dbReference type="ARBA" id="ARBA00023251"/>
    </source>
</evidence>
<dbReference type="AlphaFoldDB" id="A0A8T5V717"/>
<accession>A0A8T5V717</accession>
<dbReference type="InterPro" id="IPR029068">
    <property type="entry name" value="Glyas_Bleomycin-R_OHBP_Dase"/>
</dbReference>
<sequence length="148" mass="17031">MLQAMAVSEDRLPTGGFAHLVPEMDVFDLKQSTTFWCDLLGFRIAYQRPESRFVYLAFQGAQVMLRQHSGHWQTGALERPLGRGINFQIFVGSVAPLLDALEKAQWPLFRECHDAWYRIAGEERGNRQFLVQDPDGYLLRFAQDLGKR</sequence>
<name>A0A8T5V717_9BRAD</name>
<keyword evidence="3" id="KW-0046">Antibiotic resistance</keyword>
<dbReference type="InterPro" id="IPR000335">
    <property type="entry name" value="Bleomycin-R"/>
</dbReference>
<dbReference type="InterPro" id="IPR037523">
    <property type="entry name" value="VOC_core"/>
</dbReference>
<evidence type="ECO:0000313" key="4">
    <source>
        <dbReference type="EMBL" id="UPT85684.1"/>
    </source>
</evidence>
<dbReference type="RefSeq" id="WP_224580650.1">
    <property type="nucleotide sequence ID" value="NZ_CP096255.1"/>
</dbReference>
<evidence type="ECO:0000256" key="1">
    <source>
        <dbReference type="ARBA" id="ARBA00011051"/>
    </source>
</evidence>
<dbReference type="CDD" id="cd08349">
    <property type="entry name" value="BLMA_like"/>
    <property type="match status" value="1"/>
</dbReference>
<evidence type="ECO:0000313" key="5">
    <source>
        <dbReference type="Proteomes" id="UP000551709"/>
    </source>
</evidence>
<dbReference type="PROSITE" id="PS51819">
    <property type="entry name" value="VOC"/>
    <property type="match status" value="1"/>
</dbReference>
<dbReference type="InterPro" id="IPR004360">
    <property type="entry name" value="Glyas_Fos-R_dOase_dom"/>
</dbReference>
<organism evidence="4 5">
    <name type="scientific">Bradyrhizobium barranii subsp. apii</name>
    <dbReference type="NCBI Taxonomy" id="2819348"/>
    <lineage>
        <taxon>Bacteria</taxon>
        <taxon>Pseudomonadati</taxon>
        <taxon>Pseudomonadota</taxon>
        <taxon>Alphaproteobacteria</taxon>
        <taxon>Hyphomicrobiales</taxon>
        <taxon>Nitrobacteraceae</taxon>
        <taxon>Bradyrhizobium</taxon>
        <taxon>Bradyrhizobium barranii</taxon>
    </lineage>
</organism>
<dbReference type="GO" id="GO:0046677">
    <property type="term" value="P:response to antibiotic"/>
    <property type="evidence" value="ECO:0007669"/>
    <property type="project" value="UniProtKB-KW"/>
</dbReference>
<dbReference type="Proteomes" id="UP000551709">
    <property type="component" value="Chromosome"/>
</dbReference>
<comment type="similarity">
    <text evidence="1">Belongs to the bleomycin resistance protein family.</text>
</comment>
<proteinExistence type="inferred from homology"/>
<gene>
    <name evidence="4" type="ORF">HAP41_0000036160</name>
</gene>
<dbReference type="EMBL" id="CP096255">
    <property type="protein sequence ID" value="UPT85684.1"/>
    <property type="molecule type" value="Genomic_DNA"/>
</dbReference>
<dbReference type="Pfam" id="PF00903">
    <property type="entry name" value="Glyoxalase"/>
    <property type="match status" value="1"/>
</dbReference>
<dbReference type="SUPFAM" id="SSF54593">
    <property type="entry name" value="Glyoxalase/Bleomycin resistance protein/Dihydroxybiphenyl dioxygenase"/>
    <property type="match status" value="1"/>
</dbReference>